<evidence type="ECO:0000256" key="2">
    <source>
        <dbReference type="SAM" id="SignalP"/>
    </source>
</evidence>
<feature type="signal peptide" evidence="2">
    <location>
        <begin position="1"/>
        <end position="23"/>
    </location>
</feature>
<sequence>MGLGMFEWLSLLLLALFFGPQETGPPTHSHERATIGSAPKRTTNRSPGTGVNRKKDVRLYLHRHRRCMEAVRFDMIPFAS</sequence>
<protein>
    <submittedName>
        <fullName evidence="3">Putative secreted peptide</fullName>
    </submittedName>
</protein>
<name>A0A2M3ZT45_9DIPT</name>
<organism evidence="3">
    <name type="scientific">Anopheles braziliensis</name>
    <dbReference type="NCBI Taxonomy" id="58242"/>
    <lineage>
        <taxon>Eukaryota</taxon>
        <taxon>Metazoa</taxon>
        <taxon>Ecdysozoa</taxon>
        <taxon>Arthropoda</taxon>
        <taxon>Hexapoda</taxon>
        <taxon>Insecta</taxon>
        <taxon>Pterygota</taxon>
        <taxon>Neoptera</taxon>
        <taxon>Endopterygota</taxon>
        <taxon>Diptera</taxon>
        <taxon>Nematocera</taxon>
        <taxon>Culicoidea</taxon>
        <taxon>Culicidae</taxon>
        <taxon>Anophelinae</taxon>
        <taxon>Anopheles</taxon>
    </lineage>
</organism>
<feature type="chain" id="PRO_5014947598" evidence="2">
    <location>
        <begin position="24"/>
        <end position="80"/>
    </location>
</feature>
<feature type="region of interest" description="Disordered" evidence="1">
    <location>
        <begin position="23"/>
        <end position="54"/>
    </location>
</feature>
<accession>A0A2M3ZT45</accession>
<dbReference type="AlphaFoldDB" id="A0A2M3ZT45"/>
<dbReference type="EMBL" id="GGFM01010787">
    <property type="protein sequence ID" value="MBW31538.1"/>
    <property type="molecule type" value="Transcribed_RNA"/>
</dbReference>
<reference evidence="3" key="1">
    <citation type="submission" date="2018-01" db="EMBL/GenBank/DDBJ databases">
        <title>An insight into the sialome of Amazonian anophelines.</title>
        <authorList>
            <person name="Ribeiro J.M."/>
            <person name="Scarpassa V."/>
            <person name="Calvo E."/>
        </authorList>
    </citation>
    <scope>NUCLEOTIDE SEQUENCE</scope>
    <source>
        <tissue evidence="3">Salivary glands</tissue>
    </source>
</reference>
<feature type="compositionally biased region" description="Polar residues" evidence="1">
    <location>
        <begin position="40"/>
        <end position="49"/>
    </location>
</feature>
<proteinExistence type="predicted"/>
<evidence type="ECO:0000256" key="1">
    <source>
        <dbReference type="SAM" id="MobiDB-lite"/>
    </source>
</evidence>
<evidence type="ECO:0000313" key="3">
    <source>
        <dbReference type="EMBL" id="MBW31538.1"/>
    </source>
</evidence>
<keyword evidence="2" id="KW-0732">Signal</keyword>